<keyword evidence="1" id="KW-1133">Transmembrane helix</keyword>
<feature type="transmembrane region" description="Helical" evidence="1">
    <location>
        <begin position="108"/>
        <end position="129"/>
    </location>
</feature>
<feature type="transmembrane region" description="Helical" evidence="1">
    <location>
        <begin position="6"/>
        <end position="27"/>
    </location>
</feature>
<evidence type="ECO:0000256" key="1">
    <source>
        <dbReference type="SAM" id="Phobius"/>
    </source>
</evidence>
<dbReference type="EMBL" id="CP029289">
    <property type="protein sequence ID" value="AWR95048.1"/>
    <property type="molecule type" value="Genomic_DNA"/>
</dbReference>
<dbReference type="RefSeq" id="WP_110270929.1">
    <property type="nucleotide sequence ID" value="NZ_CP029289.2"/>
</dbReference>
<gene>
    <name evidence="2" type="ORF">DFR85_11000</name>
</gene>
<keyword evidence="1" id="KW-0472">Membrane</keyword>
<protein>
    <submittedName>
        <fullName evidence="2">Uncharacterized protein</fullName>
    </submittedName>
</protein>
<evidence type="ECO:0000313" key="2">
    <source>
        <dbReference type="EMBL" id="AWR95048.1"/>
    </source>
</evidence>
<sequence length="185" mass="20811">MNLGLLLDIIFLIIDIAIALWNSYNAGKISAYRKGLGRLFYTLGGFLPMGYVAVIILTFILGYFGYISISSAVFLFSFSFLVFGLEIIIWGVIATYTTLVTAVKYRDWKAGLITAYNAFATIFDAWDYISGFFSNLRNVRKAIDSSDFSIIDVILILITGLAIGFIVTYTAYKEGYKAAKTRYWY</sequence>
<organism evidence="2 3">
    <name type="scientific">Acidianus brierleyi</name>
    <dbReference type="NCBI Taxonomy" id="41673"/>
    <lineage>
        <taxon>Archaea</taxon>
        <taxon>Thermoproteota</taxon>
        <taxon>Thermoprotei</taxon>
        <taxon>Sulfolobales</taxon>
        <taxon>Sulfolobaceae</taxon>
        <taxon>Acidianus</taxon>
    </lineage>
</organism>
<name>A0A2U9IG82_9CREN</name>
<dbReference type="GeneID" id="36832690"/>
<dbReference type="OrthoDB" id="43831at2157"/>
<keyword evidence="1" id="KW-0812">Transmembrane</keyword>
<dbReference type="KEGG" id="abri:DFR85_11000"/>
<dbReference type="Proteomes" id="UP000248044">
    <property type="component" value="Chromosome"/>
</dbReference>
<reference evidence="2 3" key="1">
    <citation type="submission" date="2018-05" db="EMBL/GenBank/DDBJ databases">
        <title>Complete Genome Sequences of Extremely Thermoacidophilic, Metal-Mobilizing Type-Strain Members of the Archaeal Family Sulfolobaceae: Acidianus brierleyi DSM-1651T, Acidianus sulfidivorans DSM-18786T, Metallosphaera hakonensis DSM-7519T, and Metallosphaera prunae DSM-10039T.</title>
        <authorList>
            <person name="Counts J.A."/>
            <person name="Kelly R.M."/>
        </authorList>
    </citation>
    <scope>NUCLEOTIDE SEQUENCE [LARGE SCALE GENOMIC DNA]</scope>
    <source>
        <strain evidence="2 3">DSM 1651</strain>
    </source>
</reference>
<keyword evidence="3" id="KW-1185">Reference proteome</keyword>
<feature type="transmembrane region" description="Helical" evidence="1">
    <location>
        <begin position="149"/>
        <end position="172"/>
    </location>
</feature>
<proteinExistence type="predicted"/>
<feature type="transmembrane region" description="Helical" evidence="1">
    <location>
        <begin position="72"/>
        <end position="96"/>
    </location>
</feature>
<accession>A0A2U9IG82</accession>
<evidence type="ECO:0000313" key="3">
    <source>
        <dbReference type="Proteomes" id="UP000248044"/>
    </source>
</evidence>
<dbReference type="AlphaFoldDB" id="A0A2U9IG82"/>
<feature type="transmembrane region" description="Helical" evidence="1">
    <location>
        <begin position="39"/>
        <end position="66"/>
    </location>
</feature>